<reference evidence="2" key="1">
    <citation type="journal article" date="2011" name="Environ. Microbiol.">
        <title>Time-series analyses of Monterey Bay coastal microbial picoplankton using a 'genome proxy' microarray.</title>
        <authorList>
            <person name="Rich V.I."/>
            <person name="Pham V.D."/>
            <person name="Eppley J."/>
            <person name="Shi Y."/>
            <person name="DeLong E.F."/>
        </authorList>
    </citation>
    <scope>NUCLEOTIDE SEQUENCE</scope>
</reference>
<name>E0XZG7_9PROT</name>
<feature type="region of interest" description="Disordered" evidence="1">
    <location>
        <begin position="48"/>
        <end position="114"/>
    </location>
</feature>
<protein>
    <submittedName>
        <fullName evidence="2">Uncharacterized protein conserved in bacteria</fullName>
    </submittedName>
</protein>
<sequence>MIKFTLNCADQHVFECWFPNSDSLSRQLGLKLVDCPICGSVDVIRPLSAPNLSTPKTRSRSATPDHIDPSQIDSGHIDSGHIDSGQTDVDERQRQQTKQVRGPVTSGVAVPPPSDVMRSMLRDMQKLVERDFTHVGDNFAAEARKIHSGEAEAESIYGQCTPDEQAELEEEGIMVGVLPWLPPDN</sequence>
<dbReference type="AlphaFoldDB" id="E0XZG7"/>
<evidence type="ECO:0000313" key="2">
    <source>
        <dbReference type="EMBL" id="ADI19808.1"/>
    </source>
</evidence>
<feature type="compositionally biased region" description="Polar residues" evidence="1">
    <location>
        <begin position="50"/>
        <end position="62"/>
    </location>
</feature>
<dbReference type="Pfam" id="PF06676">
    <property type="entry name" value="DUF1178"/>
    <property type="match status" value="1"/>
</dbReference>
<dbReference type="InterPro" id="IPR009562">
    <property type="entry name" value="DUF1178"/>
</dbReference>
<dbReference type="EMBL" id="GU474933">
    <property type="protein sequence ID" value="ADI19808.1"/>
    <property type="molecule type" value="Genomic_DNA"/>
</dbReference>
<evidence type="ECO:0000256" key="1">
    <source>
        <dbReference type="SAM" id="MobiDB-lite"/>
    </source>
</evidence>
<accession>E0XZG7</accession>
<proteinExistence type="predicted"/>
<organism evidence="2">
    <name type="scientific">uncultured alpha proteobacterium EB000_37G09</name>
    <dbReference type="NCBI Taxonomy" id="710792"/>
    <lineage>
        <taxon>Bacteria</taxon>
        <taxon>Pseudomonadati</taxon>
        <taxon>Pseudomonadota</taxon>
        <taxon>Alphaproteobacteria</taxon>
        <taxon>environmental samples</taxon>
    </lineage>
</organism>
<dbReference type="PIRSF" id="PIRSF032131">
    <property type="entry name" value="UCP032131"/>
    <property type="match status" value="1"/>
</dbReference>